<feature type="binding site" evidence="3">
    <location>
        <position position="264"/>
    </location>
    <ligand>
        <name>Zn(2+)</name>
        <dbReference type="ChEBI" id="CHEBI:29105"/>
        <label>2</label>
        <note>catalytic</note>
    </ligand>
</feature>
<proteinExistence type="inferred from homology"/>
<organism evidence="5 6">
    <name type="scientific">Solilutibacter silvestris</name>
    <dbReference type="NCBI Taxonomy" id="1645665"/>
    <lineage>
        <taxon>Bacteria</taxon>
        <taxon>Pseudomonadati</taxon>
        <taxon>Pseudomonadota</taxon>
        <taxon>Gammaproteobacteria</taxon>
        <taxon>Lysobacterales</taxon>
        <taxon>Lysobacteraceae</taxon>
        <taxon>Solilutibacter</taxon>
    </lineage>
</organism>
<evidence type="ECO:0000256" key="3">
    <source>
        <dbReference type="PIRSR" id="PIRSR001238-3"/>
    </source>
</evidence>
<dbReference type="NCBIfam" id="TIGR01975">
    <property type="entry name" value="isoAsp_dipep"/>
    <property type="match status" value="1"/>
</dbReference>
<keyword evidence="1" id="KW-0645">Protease</keyword>
<keyword evidence="1" id="KW-0482">Metalloprotease</keyword>
<dbReference type="InterPro" id="IPR032466">
    <property type="entry name" value="Metal_Hydrolase"/>
</dbReference>
<dbReference type="PANTHER" id="PTHR11647:SF1">
    <property type="entry name" value="COLLAPSIN RESPONSE MEDIATOR PROTEIN"/>
    <property type="match status" value="1"/>
</dbReference>
<gene>
    <name evidence="5" type="ORF">Lysil_0666</name>
</gene>
<dbReference type="GO" id="GO:0005737">
    <property type="term" value="C:cytoplasm"/>
    <property type="evidence" value="ECO:0007669"/>
    <property type="project" value="UniProtKB-SubCell"/>
</dbReference>
<dbReference type="GO" id="GO:0016810">
    <property type="term" value="F:hydrolase activity, acting on carbon-nitrogen (but not peptide) bonds"/>
    <property type="evidence" value="ECO:0007669"/>
    <property type="project" value="InterPro"/>
</dbReference>
<dbReference type="EC" id="3.4.19.-" evidence="1"/>
<feature type="binding site" evidence="3">
    <location>
        <position position="235"/>
    </location>
    <ligand>
        <name>Zn(2+)</name>
        <dbReference type="ChEBI" id="CHEBI:29105"/>
        <label>2</label>
        <note>catalytic</note>
    </ligand>
</feature>
<reference evidence="5 6" key="1">
    <citation type="submission" date="2017-08" db="EMBL/GenBank/DDBJ databases">
        <title>Lysobacter sylvestris genome.</title>
        <authorList>
            <person name="Zhang D.-C."/>
            <person name="Albuquerque L."/>
            <person name="Franca L."/>
            <person name="Froufe H.J.C."/>
            <person name="Barroso C."/>
            <person name="Egas C."/>
            <person name="Da Costa M."/>
            <person name="Margesin R."/>
        </authorList>
    </citation>
    <scope>NUCLEOTIDE SEQUENCE [LARGE SCALE GENOMIC DNA]</scope>
    <source>
        <strain evidence="5 6">AM20-91</strain>
    </source>
</reference>
<evidence type="ECO:0000259" key="4">
    <source>
        <dbReference type="Pfam" id="PF01979"/>
    </source>
</evidence>
<dbReference type="Gene3D" id="2.30.40.10">
    <property type="entry name" value="Urease, subunit C, domain 1"/>
    <property type="match status" value="1"/>
</dbReference>
<dbReference type="SUPFAM" id="SSF51338">
    <property type="entry name" value="Composite domain of metallo-dependent hydrolases"/>
    <property type="match status" value="1"/>
</dbReference>
<dbReference type="Proteomes" id="UP000236220">
    <property type="component" value="Unassembled WGS sequence"/>
</dbReference>
<dbReference type="PANTHER" id="PTHR11647">
    <property type="entry name" value="HYDRANTOINASE/DIHYDROPYRIMIDINASE FAMILY MEMBER"/>
    <property type="match status" value="1"/>
</dbReference>
<dbReference type="AlphaFoldDB" id="A0A2K1Q259"/>
<sequence length="428" mass="45027">MYSDGGAGEVWVHARAVAIRPIPWLDGFRQPPHAAVMTNPLLLLRNADVYAPDALGLRHLLIGGGKLLWIGETEPQLPAALEVETLDLEGLRLIPGLIDGHVHVTGGGGEAGFASRVPAPMLTRYTTAGVTSVVGLLGTDDAARGTAELLAQVYALRESGLSAWGYCGGYHFPPTTLTGTVRGDIAFAEPLIGVGEVAISDHRSSQPTLDEVLRLASEAHVAGLMTGKAGIVHLHLGDGARGLELVRQALDTSELPPRVFQPTHVNRKKALFEEALALAMRGCHVDITAFPVEEGEDAWPADEALMRYLDSGASPQRVSISSDAGGCLPCFDGEGRVCGMDVGHSGALLETLNALLARGLPLDRALPAFTRNPATLLRLRGKGTIAVGSDADLVALDGEGRAHHVLLGGAMHVRAGVAVVRGMFEHQH</sequence>
<accession>A0A2K1Q259</accession>
<dbReference type="GO" id="GO:0006508">
    <property type="term" value="P:proteolysis"/>
    <property type="evidence" value="ECO:0007669"/>
    <property type="project" value="UniProtKB-KW"/>
</dbReference>
<dbReference type="InterPro" id="IPR006680">
    <property type="entry name" value="Amidohydro-rel"/>
</dbReference>
<dbReference type="Pfam" id="PF01979">
    <property type="entry name" value="Amidohydro_1"/>
    <property type="match status" value="1"/>
</dbReference>
<dbReference type="PIRSF" id="PIRSF001238">
    <property type="entry name" value="IadA"/>
    <property type="match status" value="1"/>
</dbReference>
<protein>
    <recommendedName>
        <fullName evidence="1">Isoaspartyl dipeptidase</fullName>
        <ecNumber evidence="1">3.4.19.-</ecNumber>
    </recommendedName>
</protein>
<keyword evidence="1 3" id="KW-0479">Metal-binding</keyword>
<dbReference type="GO" id="GO:0046872">
    <property type="term" value="F:metal ion binding"/>
    <property type="evidence" value="ECO:0007669"/>
    <property type="project" value="UniProtKB-KW"/>
</dbReference>
<dbReference type="GO" id="GO:0008798">
    <property type="term" value="F:beta-aspartyl-peptidase activity"/>
    <property type="evidence" value="ECO:0007669"/>
    <property type="project" value="InterPro"/>
</dbReference>
<feature type="active site" description="Proton acceptor" evidence="2">
    <location>
        <position position="323"/>
    </location>
</feature>
<dbReference type="InterPro" id="IPR011059">
    <property type="entry name" value="Metal-dep_hydrolase_composite"/>
</dbReference>
<dbReference type="SUPFAM" id="SSF51556">
    <property type="entry name" value="Metallo-dependent hydrolases"/>
    <property type="match status" value="1"/>
</dbReference>
<feature type="binding site" evidence="3">
    <location>
        <position position="103"/>
    </location>
    <ligand>
        <name>Zn(2+)</name>
        <dbReference type="ChEBI" id="CHEBI:29105"/>
        <label>1</label>
        <note>catalytic</note>
    </ligand>
</feature>
<comment type="subcellular location">
    <subcellularLocation>
        <location evidence="1">Cytoplasm</location>
    </subcellularLocation>
</comment>
<dbReference type="InterPro" id="IPR010229">
    <property type="entry name" value="Pept_M38_dipep"/>
</dbReference>
<dbReference type="EMBL" id="NPZB01000001">
    <property type="protein sequence ID" value="PNS09037.1"/>
    <property type="molecule type" value="Genomic_DNA"/>
</dbReference>
<keyword evidence="1" id="KW-0378">Hydrolase</keyword>
<dbReference type="GO" id="GO:0008237">
    <property type="term" value="F:metallopeptidase activity"/>
    <property type="evidence" value="ECO:0007669"/>
    <property type="project" value="UniProtKB-KW"/>
</dbReference>
<evidence type="ECO:0000256" key="1">
    <source>
        <dbReference type="PIRNR" id="PIRNR001238"/>
    </source>
</evidence>
<comment type="function">
    <text evidence="1">Catalyzes the hydrolytic cleavage of a subset of L-isoaspartyl (L-beta-aspartyl) dipeptides. Used to degrade proteins damaged by L-isoaspartyl residues formation.</text>
</comment>
<comment type="similarity">
    <text evidence="1">Belongs to the peptidase M38 family.</text>
</comment>
<evidence type="ECO:0000313" key="5">
    <source>
        <dbReference type="EMBL" id="PNS09037.1"/>
    </source>
</evidence>
<comment type="PTM">
    <text evidence="1">Carboxylation allows a single lysine to coordinate two zinc ions.</text>
</comment>
<feature type="domain" description="Amidohydrolase-related" evidence="4">
    <location>
        <begin position="93"/>
        <end position="399"/>
    </location>
</feature>
<evidence type="ECO:0000256" key="2">
    <source>
        <dbReference type="PIRSR" id="PIRSR001238-1"/>
    </source>
</evidence>
<name>A0A2K1Q259_9GAMM</name>
<evidence type="ECO:0000313" key="6">
    <source>
        <dbReference type="Proteomes" id="UP000236220"/>
    </source>
</evidence>
<keyword evidence="1 3" id="KW-0862">Zinc</keyword>
<comment type="cofactor">
    <cofactor evidence="1 3">
        <name>Zn(2+)</name>
        <dbReference type="ChEBI" id="CHEBI:29105"/>
    </cofactor>
    <text evidence="1 3">Binds 2 Zn(2+) ions per subunit.</text>
</comment>
<feature type="binding site" evidence="3">
    <location>
        <position position="101"/>
    </location>
    <ligand>
        <name>Zn(2+)</name>
        <dbReference type="ChEBI" id="CHEBI:29105"/>
        <label>1</label>
        <note>catalytic</note>
    </ligand>
</feature>
<dbReference type="InterPro" id="IPR050378">
    <property type="entry name" value="Metallo-dep_Hydrolases_sf"/>
</dbReference>
<keyword evidence="6" id="KW-1185">Reference proteome</keyword>
<dbReference type="Gene3D" id="3.20.20.140">
    <property type="entry name" value="Metal-dependent hydrolases"/>
    <property type="match status" value="1"/>
</dbReference>
<comment type="caution">
    <text evidence="5">The sequence shown here is derived from an EMBL/GenBank/DDBJ whole genome shotgun (WGS) entry which is preliminary data.</text>
</comment>
<feature type="binding site" evidence="3">
    <location>
        <position position="323"/>
    </location>
    <ligand>
        <name>Zn(2+)</name>
        <dbReference type="ChEBI" id="CHEBI:29105"/>
        <label>1</label>
        <note>catalytic</note>
    </ligand>
</feature>